<reference evidence="1 2" key="1">
    <citation type="submission" date="2021-06" db="EMBL/GenBank/DDBJ databases">
        <title>Caerostris extrusa draft genome.</title>
        <authorList>
            <person name="Kono N."/>
            <person name="Arakawa K."/>
        </authorList>
    </citation>
    <scope>NUCLEOTIDE SEQUENCE [LARGE SCALE GENOMIC DNA]</scope>
</reference>
<proteinExistence type="predicted"/>
<organism evidence="1 2">
    <name type="scientific">Caerostris extrusa</name>
    <name type="common">Bark spider</name>
    <name type="synonym">Caerostris bankana</name>
    <dbReference type="NCBI Taxonomy" id="172846"/>
    <lineage>
        <taxon>Eukaryota</taxon>
        <taxon>Metazoa</taxon>
        <taxon>Ecdysozoa</taxon>
        <taxon>Arthropoda</taxon>
        <taxon>Chelicerata</taxon>
        <taxon>Arachnida</taxon>
        <taxon>Araneae</taxon>
        <taxon>Araneomorphae</taxon>
        <taxon>Entelegynae</taxon>
        <taxon>Araneoidea</taxon>
        <taxon>Araneidae</taxon>
        <taxon>Caerostris</taxon>
    </lineage>
</organism>
<sequence length="96" mass="10660">MIQYLLSDRYETRSPTTFGRSETSRRTCVIRCAFSESLKKQNPGFLQNPGSSSPILIAPVTGLAGRSSAVSYLAPDLLLCRFFKWITVPPTSCELK</sequence>
<name>A0AAV4NF46_CAEEX</name>
<keyword evidence="2" id="KW-1185">Reference proteome</keyword>
<accession>A0AAV4NF46</accession>
<comment type="caution">
    <text evidence="1">The sequence shown here is derived from an EMBL/GenBank/DDBJ whole genome shotgun (WGS) entry which is preliminary data.</text>
</comment>
<gene>
    <name evidence="1" type="ORF">CEXT_309671</name>
</gene>
<protein>
    <submittedName>
        <fullName evidence="1">Uncharacterized protein</fullName>
    </submittedName>
</protein>
<dbReference type="AlphaFoldDB" id="A0AAV4NF46"/>
<evidence type="ECO:0000313" key="1">
    <source>
        <dbReference type="EMBL" id="GIX83437.1"/>
    </source>
</evidence>
<dbReference type="EMBL" id="BPLR01020867">
    <property type="protein sequence ID" value="GIX83437.1"/>
    <property type="molecule type" value="Genomic_DNA"/>
</dbReference>
<evidence type="ECO:0000313" key="2">
    <source>
        <dbReference type="Proteomes" id="UP001054945"/>
    </source>
</evidence>
<dbReference type="Proteomes" id="UP001054945">
    <property type="component" value="Unassembled WGS sequence"/>
</dbReference>